<dbReference type="STRING" id="1448320.A0A319D3C5"/>
<evidence type="ECO:0000313" key="2">
    <source>
        <dbReference type="EMBL" id="PYH91780.1"/>
    </source>
</evidence>
<dbReference type="AlphaFoldDB" id="A0A319D3C5"/>
<dbReference type="GO" id="GO:0009116">
    <property type="term" value="P:nucleoside metabolic process"/>
    <property type="evidence" value="ECO:0007669"/>
    <property type="project" value="InterPro"/>
</dbReference>
<protein>
    <submittedName>
        <fullName evidence="2">Purine and uridine phosphorylase</fullName>
    </submittedName>
</protein>
<dbReference type="PANTHER" id="PTHR46082:SF11">
    <property type="entry name" value="AAA+ ATPASE DOMAIN-CONTAINING PROTEIN-RELATED"/>
    <property type="match status" value="1"/>
</dbReference>
<dbReference type="InterPro" id="IPR053137">
    <property type="entry name" value="NLR-like"/>
</dbReference>
<dbReference type="Pfam" id="PF01048">
    <property type="entry name" value="PNP_UDP_1"/>
    <property type="match status" value="1"/>
</dbReference>
<dbReference type="InterPro" id="IPR000845">
    <property type="entry name" value="Nucleoside_phosphorylase_d"/>
</dbReference>
<name>A0A319D3C5_9EURO</name>
<dbReference type="Proteomes" id="UP000247810">
    <property type="component" value="Unassembled WGS sequence"/>
</dbReference>
<dbReference type="InterPro" id="IPR035994">
    <property type="entry name" value="Nucleoside_phosphorylase_sf"/>
</dbReference>
<gene>
    <name evidence="2" type="ORF">BO71DRAFT_358714</name>
</gene>
<dbReference type="GO" id="GO:0003824">
    <property type="term" value="F:catalytic activity"/>
    <property type="evidence" value="ECO:0007669"/>
    <property type="project" value="InterPro"/>
</dbReference>
<feature type="domain" description="Nucleoside phosphorylase" evidence="1">
    <location>
        <begin position="222"/>
        <end position="310"/>
    </location>
</feature>
<accession>A0A319D3C5</accession>
<dbReference type="PANTHER" id="PTHR46082">
    <property type="entry name" value="ATP/GTP-BINDING PROTEIN-RELATED"/>
    <property type="match status" value="1"/>
</dbReference>
<dbReference type="OrthoDB" id="1577640at2759"/>
<reference evidence="2 3" key="1">
    <citation type="submission" date="2018-02" db="EMBL/GenBank/DDBJ databases">
        <title>The genomes of Aspergillus section Nigri reveals drivers in fungal speciation.</title>
        <authorList>
            <consortium name="DOE Joint Genome Institute"/>
            <person name="Vesth T.C."/>
            <person name="Nybo J."/>
            <person name="Theobald S."/>
            <person name="Brandl J."/>
            <person name="Frisvad J.C."/>
            <person name="Nielsen K.F."/>
            <person name="Lyhne E.K."/>
            <person name="Kogle M.E."/>
            <person name="Kuo A."/>
            <person name="Riley R."/>
            <person name="Clum A."/>
            <person name="Nolan M."/>
            <person name="Lipzen A."/>
            <person name="Salamov A."/>
            <person name="Henrissat B."/>
            <person name="Wiebenga A."/>
            <person name="De vries R.P."/>
            <person name="Grigoriev I.V."/>
            <person name="Mortensen U.H."/>
            <person name="Andersen M.R."/>
            <person name="Baker S.E."/>
        </authorList>
    </citation>
    <scope>NUCLEOTIDE SEQUENCE [LARGE SCALE GENOMIC DNA]</scope>
    <source>
        <strain evidence="2 3">CBS 707.79</strain>
    </source>
</reference>
<proteinExistence type="predicted"/>
<keyword evidence="3" id="KW-1185">Reference proteome</keyword>
<dbReference type="SUPFAM" id="SSF53167">
    <property type="entry name" value="Purine and uridine phosphorylases"/>
    <property type="match status" value="1"/>
</dbReference>
<dbReference type="EMBL" id="KZ825934">
    <property type="protein sequence ID" value="PYH91780.1"/>
    <property type="molecule type" value="Genomic_DNA"/>
</dbReference>
<dbReference type="VEuPathDB" id="FungiDB:BO71DRAFT_358714"/>
<evidence type="ECO:0000313" key="3">
    <source>
        <dbReference type="Proteomes" id="UP000247810"/>
    </source>
</evidence>
<sequence>MSSRKLIRESYTVGWMTVLDPELEAARALLDEEHESLEPEVNDDSLYILGRMGKHNVVIACSHTRGTHYASRTITNMQRSFPKIQFGLMVGVGAGVPKIPSHPKDPRKDIRLGDVVVSEPQGNDGGVFQYDMGKHWDNRDFQVLSHMNKPPAVLLKAVKVLRSDHRFRKSKMQEYIYEAAERLKSDESEDVKYPGASRDLLFSSEYRHVSGDGCNDCDMEQTVHRIPRRSSDPVIHYGLIASGNAVIRSAEFRNKLRDSQGVLCFDMEAAGLMNAFPCIVIRGISNYADSHKDDEWQSYAALVAAAYAKDLLRVVPPADVNHTEDALRTLGLLDGHRPWPFSQAEYSGLLRIRSDERRHDESDITRETTINGAPMARSYQL</sequence>
<evidence type="ECO:0000259" key="1">
    <source>
        <dbReference type="Pfam" id="PF01048"/>
    </source>
</evidence>
<organism evidence="2 3">
    <name type="scientific">Aspergillus ellipticus CBS 707.79</name>
    <dbReference type="NCBI Taxonomy" id="1448320"/>
    <lineage>
        <taxon>Eukaryota</taxon>
        <taxon>Fungi</taxon>
        <taxon>Dikarya</taxon>
        <taxon>Ascomycota</taxon>
        <taxon>Pezizomycotina</taxon>
        <taxon>Eurotiomycetes</taxon>
        <taxon>Eurotiomycetidae</taxon>
        <taxon>Eurotiales</taxon>
        <taxon>Aspergillaceae</taxon>
        <taxon>Aspergillus</taxon>
        <taxon>Aspergillus subgen. Circumdati</taxon>
    </lineage>
</organism>
<dbReference type="Gene3D" id="3.40.50.1580">
    <property type="entry name" value="Nucleoside phosphorylase domain"/>
    <property type="match status" value="1"/>
</dbReference>